<evidence type="ECO:0000256" key="2">
    <source>
        <dbReference type="ARBA" id="ARBA00022448"/>
    </source>
</evidence>
<dbReference type="Proteomes" id="UP001249020">
    <property type="component" value="Unassembled WGS sequence"/>
</dbReference>
<sequence>MQNKEPIHGADATKTAHPSSVSDQSGLLSSKRFLPLFVTQFFSALNDNVYKQAVLLLLIFQAASVADGALYSNLAAGLFILPFFLFSGMAGQLAEKNEKSRLIRIIKFCEIPIMVIGAISILTQLIWLMLATVFLMGLQSTFFGPLKYSILPQHVARDELTKANGLVESGTFVAILLGTIFGTYYITQEAGPMYISIAILALATVGFISSRFIPLSPANDPELNFTFNIFSSTKDVFKTLNAQTESVGKSVVGISWFWLIGAIILTALPNYVKHEMGGDELVVTAALVVFSLSIAIGSLLCEKLSRSRIELGIVPFGAILITVFLFLLSQEPNISAYRDVPESLLTVSEVFASGDMIYHLIWMGAIGIAAGFYTVPLYALIQQRTEENSRSRVIAANNVLNALFMVGSAIISIVTLSVLEWSIPQLLLLLAGLNLLISVYIYTKVPEFFLRFVIYMLAICMYRVRTKGEKNIPDEGPAVIIGNHVSFVDWMFILAASPRPIRFVVFAPIYYSKSLHWLFKMAKAIPIDSEKANPVAFQRAFDDVAHALERGELVGIFPEGKLTGDGSIDTFRRGIERIISRSPVPVVPLHLGGLWGSMFSRKTKWRLPRLRWSLVSVSIGEAVAPKDVEADALRAKVIALKEEHSPDID</sequence>
<evidence type="ECO:0000313" key="10">
    <source>
        <dbReference type="EMBL" id="MDT0584345.1"/>
    </source>
</evidence>
<dbReference type="Pfam" id="PF07690">
    <property type="entry name" value="MFS_1"/>
    <property type="match status" value="1"/>
</dbReference>
<dbReference type="GO" id="GO:0005886">
    <property type="term" value="C:plasma membrane"/>
    <property type="evidence" value="ECO:0007669"/>
    <property type="project" value="UniProtKB-SubCell"/>
</dbReference>
<feature type="transmembrane region" description="Helical" evidence="8">
    <location>
        <begin position="448"/>
        <end position="464"/>
    </location>
</feature>
<name>A0AAW8R620_9ALTE</name>
<dbReference type="SUPFAM" id="SSF103473">
    <property type="entry name" value="MFS general substrate transporter"/>
    <property type="match status" value="1"/>
</dbReference>
<dbReference type="CDD" id="cd07989">
    <property type="entry name" value="LPLAT_AGPAT-like"/>
    <property type="match status" value="1"/>
</dbReference>
<protein>
    <submittedName>
        <fullName evidence="10">MFS transporter</fullName>
    </submittedName>
</protein>
<feature type="transmembrane region" description="Helical" evidence="8">
    <location>
        <begin position="312"/>
        <end position="329"/>
    </location>
</feature>
<dbReference type="Pfam" id="PF01553">
    <property type="entry name" value="Acyltransferase"/>
    <property type="match status" value="1"/>
</dbReference>
<feature type="transmembrane region" description="Helical" evidence="8">
    <location>
        <begin position="281"/>
        <end position="300"/>
    </location>
</feature>
<dbReference type="CDD" id="cd06173">
    <property type="entry name" value="MFS_MefA_like"/>
    <property type="match status" value="1"/>
</dbReference>
<dbReference type="PANTHER" id="PTHR43266">
    <property type="entry name" value="MACROLIDE-EFFLUX PROTEIN"/>
    <property type="match status" value="1"/>
</dbReference>
<comment type="caution">
    <text evidence="10">The sequence shown here is derived from an EMBL/GenBank/DDBJ whole genome shotgun (WGS) entry which is preliminary data.</text>
</comment>
<keyword evidence="11" id="KW-1185">Reference proteome</keyword>
<feature type="transmembrane region" description="Helical" evidence="8">
    <location>
        <begin position="70"/>
        <end position="90"/>
    </location>
</feature>
<dbReference type="RefSeq" id="WP_311363116.1">
    <property type="nucleotide sequence ID" value="NZ_JAVRIE010000011.1"/>
</dbReference>
<dbReference type="SUPFAM" id="SSF69593">
    <property type="entry name" value="Glycerol-3-phosphate (1)-acyltransferase"/>
    <property type="match status" value="1"/>
</dbReference>
<keyword evidence="5 8" id="KW-1133">Transmembrane helix</keyword>
<feature type="transmembrane region" description="Helical" evidence="8">
    <location>
        <begin position="193"/>
        <end position="213"/>
    </location>
</feature>
<evidence type="ECO:0000313" key="11">
    <source>
        <dbReference type="Proteomes" id="UP001249020"/>
    </source>
</evidence>
<evidence type="ECO:0000256" key="5">
    <source>
        <dbReference type="ARBA" id="ARBA00022989"/>
    </source>
</evidence>
<feature type="transmembrane region" description="Helical" evidence="8">
    <location>
        <begin position="166"/>
        <end position="187"/>
    </location>
</feature>
<keyword evidence="2" id="KW-0813">Transport</keyword>
<feature type="domain" description="Phospholipid/glycerol acyltransferase" evidence="9">
    <location>
        <begin position="478"/>
        <end position="594"/>
    </location>
</feature>
<dbReference type="InterPro" id="IPR011701">
    <property type="entry name" value="MFS"/>
</dbReference>
<dbReference type="InterPro" id="IPR002123">
    <property type="entry name" value="Plipid/glycerol_acylTrfase"/>
</dbReference>
<feature type="transmembrane region" description="Helical" evidence="8">
    <location>
        <begin position="422"/>
        <end position="441"/>
    </location>
</feature>
<dbReference type="GO" id="GO:0022857">
    <property type="term" value="F:transmembrane transporter activity"/>
    <property type="evidence" value="ECO:0007669"/>
    <property type="project" value="InterPro"/>
</dbReference>
<accession>A0AAW8R620</accession>
<keyword evidence="4 8" id="KW-0812">Transmembrane</keyword>
<dbReference type="InterPro" id="IPR036259">
    <property type="entry name" value="MFS_trans_sf"/>
</dbReference>
<dbReference type="GO" id="GO:0016746">
    <property type="term" value="F:acyltransferase activity"/>
    <property type="evidence" value="ECO:0007669"/>
    <property type="project" value="InterPro"/>
</dbReference>
<keyword evidence="3" id="KW-1003">Cell membrane</keyword>
<dbReference type="Gene3D" id="1.20.1250.20">
    <property type="entry name" value="MFS general substrate transporter like domains"/>
    <property type="match status" value="1"/>
</dbReference>
<evidence type="ECO:0000259" key="9">
    <source>
        <dbReference type="SMART" id="SM00563"/>
    </source>
</evidence>
<evidence type="ECO:0000256" key="1">
    <source>
        <dbReference type="ARBA" id="ARBA00004651"/>
    </source>
</evidence>
<gene>
    <name evidence="10" type="ORF">RM544_17480</name>
</gene>
<reference evidence="10 11" key="1">
    <citation type="submission" date="2023-09" db="EMBL/GenBank/DDBJ databases">
        <authorList>
            <person name="Rey-Velasco X."/>
        </authorList>
    </citation>
    <scope>NUCLEOTIDE SEQUENCE [LARGE SCALE GENOMIC DNA]</scope>
    <source>
        <strain evidence="10 11">W409</strain>
    </source>
</reference>
<evidence type="ECO:0000256" key="3">
    <source>
        <dbReference type="ARBA" id="ARBA00022475"/>
    </source>
</evidence>
<evidence type="ECO:0000256" key="4">
    <source>
        <dbReference type="ARBA" id="ARBA00022692"/>
    </source>
</evidence>
<keyword evidence="6 8" id="KW-0472">Membrane</keyword>
<feature type="transmembrane region" description="Helical" evidence="8">
    <location>
        <begin position="393"/>
        <end position="416"/>
    </location>
</feature>
<dbReference type="SMART" id="SM00563">
    <property type="entry name" value="PlsC"/>
    <property type="match status" value="1"/>
</dbReference>
<evidence type="ECO:0000256" key="8">
    <source>
        <dbReference type="SAM" id="Phobius"/>
    </source>
</evidence>
<comment type="subcellular location">
    <subcellularLocation>
        <location evidence="1">Cell membrane</location>
        <topology evidence="1">Multi-pass membrane protein</topology>
    </subcellularLocation>
</comment>
<dbReference type="AlphaFoldDB" id="A0AAW8R620"/>
<feature type="transmembrane region" description="Helical" evidence="8">
    <location>
        <begin position="251"/>
        <end position="269"/>
    </location>
</feature>
<evidence type="ECO:0000256" key="7">
    <source>
        <dbReference type="SAM" id="MobiDB-lite"/>
    </source>
</evidence>
<organism evidence="10 11">
    <name type="scientific">Brumicola blandensis</name>
    <dbReference type="NCBI Taxonomy" id="3075611"/>
    <lineage>
        <taxon>Bacteria</taxon>
        <taxon>Pseudomonadati</taxon>
        <taxon>Pseudomonadota</taxon>
        <taxon>Gammaproteobacteria</taxon>
        <taxon>Alteromonadales</taxon>
        <taxon>Alteromonadaceae</taxon>
        <taxon>Brumicola</taxon>
    </lineage>
</organism>
<dbReference type="EMBL" id="JAVRIE010000011">
    <property type="protein sequence ID" value="MDT0584345.1"/>
    <property type="molecule type" value="Genomic_DNA"/>
</dbReference>
<evidence type="ECO:0000256" key="6">
    <source>
        <dbReference type="ARBA" id="ARBA00023136"/>
    </source>
</evidence>
<proteinExistence type="predicted"/>
<dbReference type="PANTHER" id="PTHR43266:SF2">
    <property type="entry name" value="MAJOR FACILITATOR SUPERFAMILY (MFS) PROFILE DOMAIN-CONTAINING PROTEIN"/>
    <property type="match status" value="1"/>
</dbReference>
<feature type="region of interest" description="Disordered" evidence="7">
    <location>
        <begin position="1"/>
        <end position="23"/>
    </location>
</feature>
<feature type="transmembrane region" description="Helical" evidence="8">
    <location>
        <begin position="356"/>
        <end position="381"/>
    </location>
</feature>